<name>A0AAV2J6P4_KNICA</name>
<reference evidence="2 3" key="1">
    <citation type="submission" date="2024-04" db="EMBL/GenBank/DDBJ databases">
        <authorList>
            <person name="Waldvogel A.-M."/>
            <person name="Schoenle A."/>
        </authorList>
    </citation>
    <scope>NUCLEOTIDE SEQUENCE [LARGE SCALE GENOMIC DNA]</scope>
</reference>
<keyword evidence="3" id="KW-1185">Reference proteome</keyword>
<sequence length="101" mass="10862">MEIRMGSTPPPPPSCRLLAPRSGQGRRVGARPQWDRGLVGRVSEWQDSLCGGQPVCLAFPIQSSLTYHSLKLISTDTFTAPTVSRPKVIHVQEAGGQPGQA</sequence>
<gene>
    <name evidence="2" type="ORF">KC01_LOCUS3200</name>
</gene>
<feature type="region of interest" description="Disordered" evidence="1">
    <location>
        <begin position="1"/>
        <end position="31"/>
    </location>
</feature>
<dbReference type="Proteomes" id="UP001497482">
    <property type="component" value="Chromosome 10"/>
</dbReference>
<dbReference type="EMBL" id="OZ035832">
    <property type="protein sequence ID" value="CAL1571014.1"/>
    <property type="molecule type" value="Genomic_DNA"/>
</dbReference>
<protein>
    <submittedName>
        <fullName evidence="2">Uncharacterized protein</fullName>
    </submittedName>
</protein>
<evidence type="ECO:0000313" key="2">
    <source>
        <dbReference type="EMBL" id="CAL1571014.1"/>
    </source>
</evidence>
<proteinExistence type="predicted"/>
<accession>A0AAV2J6P4</accession>
<evidence type="ECO:0000313" key="3">
    <source>
        <dbReference type="Proteomes" id="UP001497482"/>
    </source>
</evidence>
<dbReference type="AlphaFoldDB" id="A0AAV2J6P4"/>
<evidence type="ECO:0000256" key="1">
    <source>
        <dbReference type="SAM" id="MobiDB-lite"/>
    </source>
</evidence>
<organism evidence="2 3">
    <name type="scientific">Knipowitschia caucasica</name>
    <name type="common">Caucasian dwarf goby</name>
    <name type="synonym">Pomatoschistus caucasicus</name>
    <dbReference type="NCBI Taxonomy" id="637954"/>
    <lineage>
        <taxon>Eukaryota</taxon>
        <taxon>Metazoa</taxon>
        <taxon>Chordata</taxon>
        <taxon>Craniata</taxon>
        <taxon>Vertebrata</taxon>
        <taxon>Euteleostomi</taxon>
        <taxon>Actinopterygii</taxon>
        <taxon>Neopterygii</taxon>
        <taxon>Teleostei</taxon>
        <taxon>Neoteleostei</taxon>
        <taxon>Acanthomorphata</taxon>
        <taxon>Gobiaria</taxon>
        <taxon>Gobiiformes</taxon>
        <taxon>Gobioidei</taxon>
        <taxon>Gobiidae</taxon>
        <taxon>Gobiinae</taxon>
        <taxon>Knipowitschia</taxon>
    </lineage>
</organism>